<evidence type="ECO:0000313" key="2">
    <source>
        <dbReference type="EMBL" id="MDO7842696.1"/>
    </source>
</evidence>
<dbReference type="InterPro" id="IPR009875">
    <property type="entry name" value="PilZ_domain"/>
</dbReference>
<dbReference type="Gene3D" id="2.40.10.220">
    <property type="entry name" value="predicted glycosyltransferase like domains"/>
    <property type="match status" value="1"/>
</dbReference>
<dbReference type="SUPFAM" id="SSF141371">
    <property type="entry name" value="PilZ domain-like"/>
    <property type="match status" value="1"/>
</dbReference>
<dbReference type="Proteomes" id="UP001176468">
    <property type="component" value="Unassembled WGS sequence"/>
</dbReference>
<evidence type="ECO:0000313" key="3">
    <source>
        <dbReference type="Proteomes" id="UP001176468"/>
    </source>
</evidence>
<keyword evidence="3" id="KW-1185">Reference proteome</keyword>
<gene>
    <name evidence="2" type="ORF">Q5H94_10185</name>
</gene>
<dbReference type="Pfam" id="PF07238">
    <property type="entry name" value="PilZ"/>
    <property type="match status" value="1"/>
</dbReference>
<evidence type="ECO:0000259" key="1">
    <source>
        <dbReference type="Pfam" id="PF07238"/>
    </source>
</evidence>
<sequence length="117" mass="12736">MLAAEFEPAVAIARGSRRGSPRAPVSLDARIGRGGLDRTLCRVTDISLHGARLHTYSPLEEGAMIWLTLPQLGQVCATIMWADDFVAGCVFHAPLDDELFAKFAETHAVAERPRSFS</sequence>
<comment type="caution">
    <text evidence="2">The sequence shown here is derived from an EMBL/GenBank/DDBJ whole genome shotgun (WGS) entry which is preliminary data.</text>
</comment>
<dbReference type="RefSeq" id="WP_304561152.1">
    <property type="nucleotide sequence ID" value="NZ_JAUQSZ010000006.1"/>
</dbReference>
<organism evidence="2 3">
    <name type="scientific">Sphingomonas immobilis</name>
    <dbReference type="NCBI Taxonomy" id="3063997"/>
    <lineage>
        <taxon>Bacteria</taxon>
        <taxon>Pseudomonadati</taxon>
        <taxon>Pseudomonadota</taxon>
        <taxon>Alphaproteobacteria</taxon>
        <taxon>Sphingomonadales</taxon>
        <taxon>Sphingomonadaceae</taxon>
        <taxon>Sphingomonas</taxon>
    </lineage>
</organism>
<name>A0ABT8ZYQ1_9SPHN</name>
<protein>
    <submittedName>
        <fullName evidence="2">PilZ domain-containing protein</fullName>
    </submittedName>
</protein>
<reference evidence="2" key="1">
    <citation type="submission" date="2023-07" db="EMBL/GenBank/DDBJ databases">
        <authorList>
            <person name="Kim M.K."/>
        </authorList>
    </citation>
    <scope>NUCLEOTIDE SEQUENCE</scope>
    <source>
        <strain evidence="2">CA1-15</strain>
    </source>
</reference>
<proteinExistence type="predicted"/>
<accession>A0ABT8ZYQ1</accession>
<feature type="domain" description="PilZ" evidence="1">
    <location>
        <begin position="17"/>
        <end position="99"/>
    </location>
</feature>
<dbReference type="EMBL" id="JAUQSZ010000006">
    <property type="protein sequence ID" value="MDO7842696.1"/>
    <property type="molecule type" value="Genomic_DNA"/>
</dbReference>